<proteinExistence type="predicted"/>
<gene>
    <name evidence="2" type="ORF">LSALG_LOCUS26891</name>
</gene>
<keyword evidence="3" id="KW-1185">Reference proteome</keyword>
<sequence>MVTDSMKYMKAEDLRHAAEQLKSTRPDEMAEIGEKMANAIPKELASIRSRVDANLTYELNATQMLKKQLSIKHLSPLFCGLPKILKEANKRNKNMLPPPWAIVVMFILGFNRIYDTFKLLVIFVDYLLFKALWVQLDKSGEFSNGMLPRILSLSTKFHPTVTNLLRKLAEEGKKPVATQPQVLGGFQGVVSSSGSSGVTTENGNGTEYPKDIEFGVLSDMADIHKKKLAGDQRLQEMLKPLQKLRTNWRSELKS</sequence>
<dbReference type="InterPro" id="IPR046758">
    <property type="entry name" value="Sey1/RHD3-like_3HB"/>
</dbReference>
<dbReference type="PANTHER" id="PTHR48433">
    <property type="entry name" value="OUTER ENVELOPE PROTEIN 61-LIKE"/>
    <property type="match status" value="1"/>
</dbReference>
<reference evidence="2" key="1">
    <citation type="submission" date="2023-04" db="EMBL/GenBank/DDBJ databases">
        <authorList>
            <person name="Vijverberg K."/>
            <person name="Xiong W."/>
            <person name="Schranz E."/>
        </authorList>
    </citation>
    <scope>NUCLEOTIDE SEQUENCE</scope>
</reference>
<dbReference type="PANTHER" id="PTHR48433:SF1">
    <property type="entry name" value="OUTER ENVELOPE PROTEIN 61-LIKE"/>
    <property type="match status" value="1"/>
</dbReference>
<protein>
    <recommendedName>
        <fullName evidence="1">Sey1/RHD3-like three-helix bundle domain-containing protein</fullName>
    </recommendedName>
</protein>
<accession>A0AA36E9F6</accession>
<evidence type="ECO:0000259" key="1">
    <source>
        <dbReference type="Pfam" id="PF20428"/>
    </source>
</evidence>
<dbReference type="Proteomes" id="UP001177003">
    <property type="component" value="Chromosome 5"/>
</dbReference>
<evidence type="ECO:0000313" key="2">
    <source>
        <dbReference type="EMBL" id="CAI9287533.1"/>
    </source>
</evidence>
<dbReference type="AlphaFoldDB" id="A0AA36E9F6"/>
<evidence type="ECO:0000313" key="3">
    <source>
        <dbReference type="Proteomes" id="UP001177003"/>
    </source>
</evidence>
<feature type="domain" description="Sey1/RHD3-like three-helix bundle" evidence="1">
    <location>
        <begin position="88"/>
        <end position="171"/>
    </location>
</feature>
<dbReference type="Pfam" id="PF20428">
    <property type="entry name" value="Sey1_3HB"/>
    <property type="match status" value="1"/>
</dbReference>
<name>A0AA36E9F6_LACSI</name>
<organism evidence="2 3">
    <name type="scientific">Lactuca saligna</name>
    <name type="common">Willowleaf lettuce</name>
    <dbReference type="NCBI Taxonomy" id="75948"/>
    <lineage>
        <taxon>Eukaryota</taxon>
        <taxon>Viridiplantae</taxon>
        <taxon>Streptophyta</taxon>
        <taxon>Embryophyta</taxon>
        <taxon>Tracheophyta</taxon>
        <taxon>Spermatophyta</taxon>
        <taxon>Magnoliopsida</taxon>
        <taxon>eudicotyledons</taxon>
        <taxon>Gunneridae</taxon>
        <taxon>Pentapetalae</taxon>
        <taxon>asterids</taxon>
        <taxon>campanulids</taxon>
        <taxon>Asterales</taxon>
        <taxon>Asteraceae</taxon>
        <taxon>Cichorioideae</taxon>
        <taxon>Cichorieae</taxon>
        <taxon>Lactucinae</taxon>
        <taxon>Lactuca</taxon>
    </lineage>
</organism>
<dbReference type="EMBL" id="OX465081">
    <property type="protein sequence ID" value="CAI9287533.1"/>
    <property type="molecule type" value="Genomic_DNA"/>
</dbReference>
<dbReference type="InterPro" id="IPR053319">
    <property type="entry name" value="OEP61"/>
</dbReference>